<sequence>MNPTMAPQPTVSLNRREINGWRGVPTSDTIRKLQLGGSAVTFAVPRIKRSVCVMRHLAGMWLDHQDITDEDARAAVQLSVTELMANAVEHTSSMVITSSLHKDRNRVLVEVRDQGGTHSVPRLKPPGSDLDHGRGLALVAEVVCGWGLRLGSTDNSCTVWAVIPCSDAPAEEGRAA</sequence>
<proteinExistence type="predicted"/>
<dbReference type="CDD" id="cd16936">
    <property type="entry name" value="HATPase_RsbW-like"/>
    <property type="match status" value="1"/>
</dbReference>
<keyword evidence="1" id="KW-0723">Serine/threonine-protein kinase</keyword>
<dbReference type="EMBL" id="JADKMA010000138">
    <property type="protein sequence ID" value="MBO8194631.1"/>
    <property type="molecule type" value="Genomic_DNA"/>
</dbReference>
<organism evidence="3 4">
    <name type="scientific">Streptomyces oryzae</name>
    <dbReference type="NCBI Taxonomy" id="1434886"/>
    <lineage>
        <taxon>Bacteria</taxon>
        <taxon>Bacillati</taxon>
        <taxon>Actinomycetota</taxon>
        <taxon>Actinomycetes</taxon>
        <taxon>Kitasatosporales</taxon>
        <taxon>Streptomycetaceae</taxon>
        <taxon>Streptomyces</taxon>
    </lineage>
</organism>
<dbReference type="Proteomes" id="UP001519064">
    <property type="component" value="Unassembled WGS sequence"/>
</dbReference>
<feature type="domain" description="Histidine kinase/HSP90-like ATPase" evidence="2">
    <location>
        <begin position="50"/>
        <end position="142"/>
    </location>
</feature>
<keyword evidence="3" id="KW-0547">Nucleotide-binding</keyword>
<keyword evidence="1" id="KW-0808">Transferase</keyword>
<evidence type="ECO:0000259" key="2">
    <source>
        <dbReference type="Pfam" id="PF13581"/>
    </source>
</evidence>
<keyword evidence="3" id="KW-0067">ATP-binding</keyword>
<accession>A0ABS3XHR0</accession>
<name>A0ABS3XHR0_9ACTN</name>
<evidence type="ECO:0000313" key="3">
    <source>
        <dbReference type="EMBL" id="MBO8194631.1"/>
    </source>
</evidence>
<dbReference type="Pfam" id="PF13581">
    <property type="entry name" value="HATPase_c_2"/>
    <property type="match status" value="1"/>
</dbReference>
<dbReference type="PANTHER" id="PTHR35526:SF3">
    <property type="entry name" value="ANTI-SIGMA-F FACTOR RSBW"/>
    <property type="match status" value="1"/>
</dbReference>
<dbReference type="Gene3D" id="3.30.565.10">
    <property type="entry name" value="Histidine kinase-like ATPase, C-terminal domain"/>
    <property type="match status" value="1"/>
</dbReference>
<dbReference type="InterPro" id="IPR036890">
    <property type="entry name" value="HATPase_C_sf"/>
</dbReference>
<dbReference type="PANTHER" id="PTHR35526">
    <property type="entry name" value="ANTI-SIGMA-F FACTOR RSBW-RELATED"/>
    <property type="match status" value="1"/>
</dbReference>
<dbReference type="SUPFAM" id="SSF55874">
    <property type="entry name" value="ATPase domain of HSP90 chaperone/DNA topoisomerase II/histidine kinase"/>
    <property type="match status" value="1"/>
</dbReference>
<dbReference type="RefSeq" id="WP_209241731.1">
    <property type="nucleotide sequence ID" value="NZ_JADKMA010000138.1"/>
</dbReference>
<evidence type="ECO:0000256" key="1">
    <source>
        <dbReference type="ARBA" id="ARBA00022527"/>
    </source>
</evidence>
<gene>
    <name evidence="3" type="ORF">ITI46_23680</name>
</gene>
<reference evidence="3 4" key="1">
    <citation type="submission" date="2020-11" db="EMBL/GenBank/DDBJ databases">
        <title>Streptomyces spirodelae sp. nov., isolated from duckweed.</title>
        <authorList>
            <person name="Saimee Y."/>
            <person name="Duangmal K."/>
        </authorList>
    </citation>
    <scope>NUCLEOTIDE SEQUENCE [LARGE SCALE GENOMIC DNA]</scope>
    <source>
        <strain evidence="3 4">S16-07</strain>
    </source>
</reference>
<dbReference type="InterPro" id="IPR050267">
    <property type="entry name" value="Anti-sigma-factor_SerPK"/>
</dbReference>
<dbReference type="GO" id="GO:0005524">
    <property type="term" value="F:ATP binding"/>
    <property type="evidence" value="ECO:0007669"/>
    <property type="project" value="UniProtKB-KW"/>
</dbReference>
<protein>
    <submittedName>
        <fullName evidence="3">ATP-binding protein</fullName>
    </submittedName>
</protein>
<keyword evidence="4" id="KW-1185">Reference proteome</keyword>
<comment type="caution">
    <text evidence="3">The sequence shown here is derived from an EMBL/GenBank/DDBJ whole genome shotgun (WGS) entry which is preliminary data.</text>
</comment>
<evidence type="ECO:0000313" key="4">
    <source>
        <dbReference type="Proteomes" id="UP001519064"/>
    </source>
</evidence>
<dbReference type="InterPro" id="IPR003594">
    <property type="entry name" value="HATPase_dom"/>
</dbReference>
<keyword evidence="1" id="KW-0418">Kinase</keyword>